<proteinExistence type="predicted"/>
<accession>A0ABR0EJ67</accession>
<name>A0ABR0EJ67_ZASCE</name>
<reference evidence="2 3" key="1">
    <citation type="journal article" date="2023" name="G3 (Bethesda)">
        <title>A chromosome-level genome assembly of Zasmidium syzygii isolated from banana leaves.</title>
        <authorList>
            <person name="van Westerhoven A.C."/>
            <person name="Mehrabi R."/>
            <person name="Talebi R."/>
            <person name="Steentjes M.B.F."/>
            <person name="Corcolon B."/>
            <person name="Chong P.A."/>
            <person name="Kema G.H.J."/>
            <person name="Seidl M.F."/>
        </authorList>
    </citation>
    <scope>NUCLEOTIDE SEQUENCE [LARGE SCALE GENOMIC DNA]</scope>
    <source>
        <strain evidence="2 3">P124</strain>
    </source>
</reference>
<evidence type="ECO:0000259" key="1">
    <source>
        <dbReference type="Pfam" id="PF26571"/>
    </source>
</evidence>
<feature type="domain" description="ARB-07466-like C-terminal" evidence="1">
    <location>
        <begin position="18"/>
        <end position="121"/>
    </location>
</feature>
<dbReference type="Proteomes" id="UP001305779">
    <property type="component" value="Unassembled WGS sequence"/>
</dbReference>
<protein>
    <recommendedName>
        <fullName evidence="1">ARB-07466-like C-terminal domain-containing protein</fullName>
    </recommendedName>
</protein>
<evidence type="ECO:0000313" key="2">
    <source>
        <dbReference type="EMBL" id="KAK4501574.1"/>
    </source>
</evidence>
<organism evidence="2 3">
    <name type="scientific">Zasmidium cellare</name>
    <name type="common">Wine cellar mold</name>
    <name type="synonym">Racodium cellare</name>
    <dbReference type="NCBI Taxonomy" id="395010"/>
    <lineage>
        <taxon>Eukaryota</taxon>
        <taxon>Fungi</taxon>
        <taxon>Dikarya</taxon>
        <taxon>Ascomycota</taxon>
        <taxon>Pezizomycotina</taxon>
        <taxon>Dothideomycetes</taxon>
        <taxon>Dothideomycetidae</taxon>
        <taxon>Mycosphaerellales</taxon>
        <taxon>Mycosphaerellaceae</taxon>
        <taxon>Zasmidium</taxon>
    </lineage>
</organism>
<keyword evidence="3" id="KW-1185">Reference proteome</keyword>
<dbReference type="Pfam" id="PF26571">
    <property type="entry name" value="VldE"/>
    <property type="match status" value="1"/>
</dbReference>
<evidence type="ECO:0000313" key="3">
    <source>
        <dbReference type="Proteomes" id="UP001305779"/>
    </source>
</evidence>
<gene>
    <name evidence="2" type="ORF">PRZ48_007383</name>
</gene>
<sequence length="129" mass="14649">MPWARGVQMLLEPAELVREVQDSVRSDVEMRGGLAEGREEDSDHYTGMAIDLMISDAGGDATIGGREIAEWVMRNRNDLKLKYVIWGQRIWSNEVGSSDKVVGWPAWRNLGDRESITANHWDHVHVSFK</sequence>
<comment type="caution">
    <text evidence="2">The sequence shown here is derived from an EMBL/GenBank/DDBJ whole genome shotgun (WGS) entry which is preliminary data.</text>
</comment>
<dbReference type="InterPro" id="IPR058593">
    <property type="entry name" value="ARB_07466-like_C"/>
</dbReference>
<dbReference type="EMBL" id="JAXOVC010000005">
    <property type="protein sequence ID" value="KAK4501574.1"/>
    <property type="molecule type" value="Genomic_DNA"/>
</dbReference>